<dbReference type="InterPro" id="IPR023353">
    <property type="entry name" value="LemA-like_dom_sf"/>
</dbReference>
<dbReference type="PANTHER" id="PTHR34478:SF1">
    <property type="entry name" value="PROTEIN LEMA"/>
    <property type="match status" value="1"/>
</dbReference>
<evidence type="ECO:0000256" key="5">
    <source>
        <dbReference type="ARBA" id="ARBA00023136"/>
    </source>
</evidence>
<comment type="subcellular location">
    <subcellularLocation>
        <location evidence="1">Membrane</location>
        <topology evidence="1">Single-pass membrane protein</topology>
    </subcellularLocation>
</comment>
<dbReference type="PANTHER" id="PTHR34478">
    <property type="entry name" value="PROTEIN LEMA"/>
    <property type="match status" value="1"/>
</dbReference>
<gene>
    <name evidence="7" type="ORF">CRN52_00040</name>
</gene>
<dbReference type="InterPro" id="IPR007156">
    <property type="entry name" value="MamQ_LemA"/>
</dbReference>
<evidence type="ECO:0000256" key="4">
    <source>
        <dbReference type="ARBA" id="ARBA00022989"/>
    </source>
</evidence>
<evidence type="ECO:0000256" key="1">
    <source>
        <dbReference type="ARBA" id="ARBA00004167"/>
    </source>
</evidence>
<evidence type="ECO:0000256" key="2">
    <source>
        <dbReference type="ARBA" id="ARBA00008854"/>
    </source>
</evidence>
<sequence length="196" mass="22000">MTTFIVFIVLTLLIVVYAISIYNKLVTLRNRFKNSFAQIEVQLKRRYDLIPNLVNTAKGYMEHEKETFERVIQARNQALSGLKAASAAPDSDSAISLLSQAEGVLQNALSKLNVVVEAYPELKVNETMAQLQEELTSTENKVAFARQAFNDSVTSYNTYKQTFPPVLFANMFGFLDGKLLEFADSEAIQEAPKVTF</sequence>
<evidence type="ECO:0000256" key="3">
    <source>
        <dbReference type="ARBA" id="ARBA00022692"/>
    </source>
</evidence>
<keyword evidence="3" id="KW-0812">Transmembrane</keyword>
<name>A0A2S3R8Z3_VIBVL</name>
<reference evidence="7 8" key="1">
    <citation type="journal article" date="2018" name="Front. Microbiol.">
        <title>Phylogeny of Vibrio vulnificus from the Analysis of the Core-Genome: Implications for Intra-Species Taxonomy.</title>
        <authorList>
            <person name="Roig F.J."/>
            <person name="Gonzalez-Candelas F."/>
            <person name="Sanjuan E."/>
            <person name="Fouz B."/>
            <person name="Feil E.J."/>
            <person name="Llorens C."/>
            <person name="Baker-Austin C."/>
            <person name="Oliver J.D."/>
            <person name="Danin-Poleg Y."/>
            <person name="Gibas C.J."/>
            <person name="Kashi Y."/>
            <person name="Gulig P.A."/>
            <person name="Morrison S.S."/>
            <person name="Amaro C."/>
        </authorList>
    </citation>
    <scope>NUCLEOTIDE SEQUENCE [LARGE SCALE GENOMIC DNA]</scope>
    <source>
        <strain evidence="7 8">CECT4608</strain>
    </source>
</reference>
<feature type="coiled-coil region" evidence="6">
    <location>
        <begin position="121"/>
        <end position="148"/>
    </location>
</feature>
<dbReference type="AlphaFoldDB" id="A0A2S3R8Z3"/>
<keyword evidence="4" id="KW-1133">Transmembrane helix</keyword>
<comment type="caution">
    <text evidence="7">The sequence shown here is derived from an EMBL/GenBank/DDBJ whole genome shotgun (WGS) entry which is preliminary data.</text>
</comment>
<dbReference type="Proteomes" id="UP000237466">
    <property type="component" value="Unassembled WGS sequence"/>
</dbReference>
<comment type="similarity">
    <text evidence="2">Belongs to the LemA family.</text>
</comment>
<keyword evidence="6" id="KW-0175">Coiled coil</keyword>
<dbReference type="RefSeq" id="WP_103199527.1">
    <property type="nucleotide sequence ID" value="NZ_JASMUA010000008.1"/>
</dbReference>
<dbReference type="SUPFAM" id="SSF140478">
    <property type="entry name" value="LemA-like"/>
    <property type="match status" value="1"/>
</dbReference>
<evidence type="ECO:0000313" key="8">
    <source>
        <dbReference type="Proteomes" id="UP000237466"/>
    </source>
</evidence>
<organism evidence="7 8">
    <name type="scientific">Vibrio vulnificus</name>
    <dbReference type="NCBI Taxonomy" id="672"/>
    <lineage>
        <taxon>Bacteria</taxon>
        <taxon>Pseudomonadati</taxon>
        <taxon>Pseudomonadota</taxon>
        <taxon>Gammaproteobacteria</taxon>
        <taxon>Vibrionales</taxon>
        <taxon>Vibrionaceae</taxon>
        <taxon>Vibrio</taxon>
    </lineage>
</organism>
<dbReference type="GO" id="GO:0016020">
    <property type="term" value="C:membrane"/>
    <property type="evidence" value="ECO:0007669"/>
    <property type="project" value="UniProtKB-SubCell"/>
</dbReference>
<keyword evidence="5" id="KW-0472">Membrane</keyword>
<proteinExistence type="inferred from homology"/>
<dbReference type="Pfam" id="PF04011">
    <property type="entry name" value="LemA"/>
    <property type="match status" value="1"/>
</dbReference>
<dbReference type="EMBL" id="PDGH01000005">
    <property type="protein sequence ID" value="POB50149.1"/>
    <property type="molecule type" value="Genomic_DNA"/>
</dbReference>
<protein>
    <submittedName>
        <fullName evidence="7">LemA family protein</fullName>
    </submittedName>
</protein>
<accession>A0A2S3R8Z3</accession>
<dbReference type="Gene3D" id="1.20.1440.20">
    <property type="entry name" value="LemA-like domain"/>
    <property type="match status" value="1"/>
</dbReference>
<evidence type="ECO:0000313" key="7">
    <source>
        <dbReference type="EMBL" id="POB50149.1"/>
    </source>
</evidence>
<evidence type="ECO:0000256" key="6">
    <source>
        <dbReference type="SAM" id="Coils"/>
    </source>
</evidence>